<evidence type="ECO:0000313" key="1">
    <source>
        <dbReference type="EMBL" id="NYS45258.1"/>
    </source>
</evidence>
<gene>
    <name evidence="1" type="ORF">HZS79_09920</name>
</gene>
<sequence length="92" mass="9821">MLDESSKRCYAAGSKPLLHVHVKSGNTRLSEVNAINQTGGSAAYADLEARQRDRVTVSQVAGHTPKVGSSGLSVLALRATCDIEELNAHYLK</sequence>
<name>A0ABX2STN0_VREZH</name>
<protein>
    <submittedName>
        <fullName evidence="1">Uncharacterized protein</fullName>
    </submittedName>
</protein>
<comment type="caution">
    <text evidence="1">The sequence shown here is derived from an EMBL/GenBank/DDBJ whole genome shotgun (WGS) entry which is preliminary data.</text>
</comment>
<accession>A0ABX2STN0</accession>
<dbReference type="RefSeq" id="WP_179927770.1">
    <property type="nucleotide sequence ID" value="NZ_JACCDD010000005.1"/>
</dbReference>
<reference evidence="1 2" key="1">
    <citation type="journal article" date="2013" name="Antonie Van Leeuwenhoek">
        <title>Halomonas zhaodongensis sp. nov., a slightly halophilic bacterium isolated from saline-alkaline soils in Zhaodong, China.</title>
        <authorList>
            <person name="Jiang J."/>
            <person name="Pan Y."/>
            <person name="Meng L."/>
            <person name="Hu S."/>
            <person name="Zhang X."/>
            <person name="Hu B."/>
            <person name="Meng J."/>
            <person name="Li C."/>
            <person name="Huang H."/>
            <person name="Wang K."/>
            <person name="Su T."/>
        </authorList>
    </citation>
    <scope>NUCLEOTIDE SEQUENCE [LARGE SCALE GENOMIC DNA]</scope>
    <source>
        <strain evidence="1 2">NEAU-ST10-25</strain>
    </source>
</reference>
<evidence type="ECO:0000313" key="2">
    <source>
        <dbReference type="Proteomes" id="UP000528918"/>
    </source>
</evidence>
<keyword evidence="2" id="KW-1185">Reference proteome</keyword>
<proteinExistence type="predicted"/>
<organism evidence="1 2">
    <name type="scientific">Vreelandella zhaodongensis</name>
    <name type="common">Halomonas zhaodongensis</name>
    <dbReference type="NCBI Taxonomy" id="1176240"/>
    <lineage>
        <taxon>Bacteria</taxon>
        <taxon>Pseudomonadati</taxon>
        <taxon>Pseudomonadota</taxon>
        <taxon>Gammaproteobacteria</taxon>
        <taxon>Oceanospirillales</taxon>
        <taxon>Halomonadaceae</taxon>
        <taxon>Vreelandella</taxon>
    </lineage>
</organism>
<dbReference type="EMBL" id="JACCDD010000005">
    <property type="protein sequence ID" value="NYS45258.1"/>
    <property type="molecule type" value="Genomic_DNA"/>
</dbReference>
<dbReference type="Proteomes" id="UP000528918">
    <property type="component" value="Unassembled WGS sequence"/>
</dbReference>